<evidence type="ECO:0000313" key="3">
    <source>
        <dbReference type="Proteomes" id="UP001139450"/>
    </source>
</evidence>
<dbReference type="Proteomes" id="UP001139450">
    <property type="component" value="Unassembled WGS sequence"/>
</dbReference>
<comment type="caution">
    <text evidence="2">The sequence shown here is derived from an EMBL/GenBank/DDBJ whole genome shotgun (WGS) entry which is preliminary data.</text>
</comment>
<feature type="transmembrane region" description="Helical" evidence="1">
    <location>
        <begin position="59"/>
        <end position="82"/>
    </location>
</feature>
<keyword evidence="1" id="KW-0472">Membrane</keyword>
<protein>
    <submittedName>
        <fullName evidence="2">EcsC family protein</fullName>
    </submittedName>
</protein>
<keyword evidence="1" id="KW-0812">Transmembrane</keyword>
<keyword evidence="3" id="KW-1185">Reference proteome</keyword>
<keyword evidence="1" id="KW-1133">Transmembrane helix</keyword>
<reference evidence="2" key="1">
    <citation type="submission" date="2022-04" db="EMBL/GenBank/DDBJ databases">
        <title>Mucilaginibacter sp. RS28 isolated from freshwater.</title>
        <authorList>
            <person name="Ko S.-R."/>
        </authorList>
    </citation>
    <scope>NUCLEOTIDE SEQUENCE</scope>
    <source>
        <strain evidence="2">RS28</strain>
    </source>
</reference>
<organism evidence="2 3">
    <name type="scientific">Mucilaginibacter straminoryzae</name>
    <dbReference type="NCBI Taxonomy" id="2932774"/>
    <lineage>
        <taxon>Bacteria</taxon>
        <taxon>Pseudomonadati</taxon>
        <taxon>Bacteroidota</taxon>
        <taxon>Sphingobacteriia</taxon>
        <taxon>Sphingobacteriales</taxon>
        <taxon>Sphingobacteriaceae</taxon>
        <taxon>Mucilaginibacter</taxon>
    </lineage>
</organism>
<accession>A0A9X1X374</accession>
<name>A0A9X1X374_9SPHI</name>
<gene>
    <name evidence="2" type="ORF">MUY27_07300</name>
</gene>
<proteinExistence type="predicted"/>
<feature type="transmembrane region" description="Helical" evidence="1">
    <location>
        <begin position="154"/>
        <end position="172"/>
    </location>
</feature>
<dbReference type="EMBL" id="JALJEJ010000003">
    <property type="protein sequence ID" value="MCJ8209510.1"/>
    <property type="molecule type" value="Genomic_DNA"/>
</dbReference>
<sequence length="193" mass="21170">MKTPIKLPKIKFDKVKADLREAFRKLSEGGFQQIFNHIDQLTIKRGVDKLGLDGFINQCAILAAGSGAVAGIGGISTMIIGIPLDLINLITQQFRVTMAISYHRTGEYKLTFEEFIIIVATAFKVDTGVTVTKAIMEEIAEKMMLSFGSKTAERLVPVVGAVIGGAANYLFIKRMAEKVKELKGNNNQVIHIK</sequence>
<evidence type="ECO:0000256" key="1">
    <source>
        <dbReference type="SAM" id="Phobius"/>
    </source>
</evidence>
<dbReference type="AlphaFoldDB" id="A0A9X1X374"/>
<evidence type="ECO:0000313" key="2">
    <source>
        <dbReference type="EMBL" id="MCJ8209510.1"/>
    </source>
</evidence>
<dbReference type="RefSeq" id="WP_245129348.1">
    <property type="nucleotide sequence ID" value="NZ_JALJEJ010000003.1"/>
</dbReference>